<dbReference type="AlphaFoldDB" id="A0A9W8VB73"/>
<evidence type="ECO:0000313" key="8">
    <source>
        <dbReference type="Proteomes" id="UP001152049"/>
    </source>
</evidence>
<evidence type="ECO:0000256" key="3">
    <source>
        <dbReference type="ARBA" id="ARBA00022670"/>
    </source>
</evidence>
<keyword evidence="5" id="KW-0378">Hydrolase</keyword>
<dbReference type="GO" id="GO:0006508">
    <property type="term" value="P:proteolysis"/>
    <property type="evidence" value="ECO:0007669"/>
    <property type="project" value="UniProtKB-KW"/>
</dbReference>
<keyword evidence="4" id="KW-0833">Ubl conjugation pathway</keyword>
<comment type="caution">
    <text evidence="7">The sequence shown here is derived from an EMBL/GenBank/DDBJ whole genome shotgun (WGS) entry which is preliminary data.</text>
</comment>
<keyword evidence="8" id="KW-1185">Reference proteome</keyword>
<sequence>MSEMSDNTRVILDVGAQVIDLSNLEFAKQWLACYKNDYTTQAIICFSEHNEIIVVNRFGKCLVFLDEAYTRGTDLKLPANYRALITLGTGLTKDQLVQACMRMRKLGKGQTVEFCIPWEIEQKISQLKGTQDIGCREITVSDVLCWVITETCLDLRKAIPLWLNQGVRFSQQREYWRKASKTSDHHDTVTGWAEMFLEDEAQSLDQRYRPHRGQKILNELLDKVDSSMSDAFRSRCDEFGLTELRTSSLQEEQERELSPETE</sequence>
<dbReference type="EMBL" id="JAOQAZ010000025">
    <property type="protein sequence ID" value="KAJ4252845.1"/>
    <property type="molecule type" value="Genomic_DNA"/>
</dbReference>
<dbReference type="OrthoDB" id="3182339at2759"/>
<accession>A0A9W8VB73</accession>
<evidence type="ECO:0000256" key="4">
    <source>
        <dbReference type="ARBA" id="ARBA00022786"/>
    </source>
</evidence>
<proteinExistence type="predicted"/>
<dbReference type="PANTHER" id="PTHR13367:SF34">
    <property type="match status" value="1"/>
</dbReference>
<keyword evidence="6" id="KW-0788">Thiol protease</keyword>
<evidence type="ECO:0000256" key="2">
    <source>
        <dbReference type="ARBA" id="ARBA00012759"/>
    </source>
</evidence>
<protein>
    <recommendedName>
        <fullName evidence="2">ubiquitinyl hydrolase 1</fullName>
        <ecNumber evidence="2">3.4.19.12</ecNumber>
    </recommendedName>
</protein>
<evidence type="ECO:0000313" key="7">
    <source>
        <dbReference type="EMBL" id="KAJ4252845.1"/>
    </source>
</evidence>
<dbReference type="EC" id="3.4.19.12" evidence="2"/>
<reference evidence="7" key="1">
    <citation type="submission" date="2022-09" db="EMBL/GenBank/DDBJ databases">
        <title>Fusarium specimens isolated from Avocado Roots.</title>
        <authorList>
            <person name="Stajich J."/>
            <person name="Roper C."/>
            <person name="Heimlech-Rivalta G."/>
        </authorList>
    </citation>
    <scope>NUCLEOTIDE SEQUENCE</scope>
    <source>
        <strain evidence="7">CF00136</strain>
    </source>
</reference>
<evidence type="ECO:0000256" key="5">
    <source>
        <dbReference type="ARBA" id="ARBA00022801"/>
    </source>
</evidence>
<evidence type="ECO:0000256" key="1">
    <source>
        <dbReference type="ARBA" id="ARBA00000707"/>
    </source>
</evidence>
<keyword evidence="3" id="KW-0645">Protease</keyword>
<evidence type="ECO:0000256" key="6">
    <source>
        <dbReference type="ARBA" id="ARBA00022807"/>
    </source>
</evidence>
<dbReference type="Proteomes" id="UP001152049">
    <property type="component" value="Unassembled WGS sequence"/>
</dbReference>
<dbReference type="PANTHER" id="PTHR13367">
    <property type="entry name" value="UBIQUITIN THIOESTERASE"/>
    <property type="match status" value="1"/>
</dbReference>
<dbReference type="InterPro" id="IPR051346">
    <property type="entry name" value="OTU_Deubiquitinase"/>
</dbReference>
<organism evidence="7 8">
    <name type="scientific">Fusarium torreyae</name>
    <dbReference type="NCBI Taxonomy" id="1237075"/>
    <lineage>
        <taxon>Eukaryota</taxon>
        <taxon>Fungi</taxon>
        <taxon>Dikarya</taxon>
        <taxon>Ascomycota</taxon>
        <taxon>Pezizomycotina</taxon>
        <taxon>Sordariomycetes</taxon>
        <taxon>Hypocreomycetidae</taxon>
        <taxon>Hypocreales</taxon>
        <taxon>Nectriaceae</taxon>
        <taxon>Fusarium</taxon>
    </lineage>
</organism>
<gene>
    <name evidence="7" type="ORF">NW762_010751</name>
</gene>
<comment type="catalytic activity">
    <reaction evidence="1">
        <text>Thiol-dependent hydrolysis of ester, thioester, amide, peptide and isopeptide bonds formed by the C-terminal Gly of ubiquitin (a 76-residue protein attached to proteins as an intracellular targeting signal).</text>
        <dbReference type="EC" id="3.4.19.12"/>
    </reaction>
</comment>
<dbReference type="GO" id="GO:0004843">
    <property type="term" value="F:cysteine-type deubiquitinase activity"/>
    <property type="evidence" value="ECO:0007669"/>
    <property type="project" value="UniProtKB-EC"/>
</dbReference>
<name>A0A9W8VB73_9HYPO</name>